<gene>
    <name evidence="2" type="ORF">BDP81DRAFT_22954</name>
</gene>
<evidence type="ECO:0000256" key="1">
    <source>
        <dbReference type="SAM" id="MobiDB-lite"/>
    </source>
</evidence>
<evidence type="ECO:0000313" key="2">
    <source>
        <dbReference type="EMBL" id="KAK1636459.1"/>
    </source>
</evidence>
<feature type="region of interest" description="Disordered" evidence="1">
    <location>
        <begin position="84"/>
        <end position="114"/>
    </location>
</feature>
<protein>
    <submittedName>
        <fullName evidence="2">Uncharacterized protein</fullName>
    </submittedName>
</protein>
<proteinExistence type="predicted"/>
<sequence length="134" mass="14546">MMPPRSLPLCATLGGRFLGAACDTLDVSDEASPCPSIPTDPNTARLGNRCPLHDGVLVSLLIFEVKVSSLLFSPLFSRAIRGASAREDGSPQTREIRNRWARTKDIEPSDSGRGSLIQPQNIFFVLFKNNTAGF</sequence>
<accession>A0AAJ0EEX6</accession>
<comment type="caution">
    <text evidence="2">The sequence shown here is derived from an EMBL/GenBank/DDBJ whole genome shotgun (WGS) entry which is preliminary data.</text>
</comment>
<evidence type="ECO:0000313" key="3">
    <source>
        <dbReference type="Proteomes" id="UP001243989"/>
    </source>
</evidence>
<feature type="compositionally biased region" description="Basic and acidic residues" evidence="1">
    <location>
        <begin position="84"/>
        <end position="107"/>
    </location>
</feature>
<dbReference type="AlphaFoldDB" id="A0AAJ0EEX6"/>
<dbReference type="RefSeq" id="XP_060445066.1">
    <property type="nucleotide sequence ID" value="XM_060582835.1"/>
</dbReference>
<keyword evidence="3" id="KW-1185">Reference proteome</keyword>
<dbReference type="Proteomes" id="UP001243989">
    <property type="component" value="Unassembled WGS sequence"/>
</dbReference>
<organism evidence="2 3">
    <name type="scientific">Colletotrichum phormii</name>
    <dbReference type="NCBI Taxonomy" id="359342"/>
    <lineage>
        <taxon>Eukaryota</taxon>
        <taxon>Fungi</taxon>
        <taxon>Dikarya</taxon>
        <taxon>Ascomycota</taxon>
        <taxon>Pezizomycotina</taxon>
        <taxon>Sordariomycetes</taxon>
        <taxon>Hypocreomycetidae</taxon>
        <taxon>Glomerellales</taxon>
        <taxon>Glomerellaceae</taxon>
        <taxon>Colletotrichum</taxon>
        <taxon>Colletotrichum acutatum species complex</taxon>
    </lineage>
</organism>
<name>A0AAJ0EEX6_9PEZI</name>
<reference evidence="2" key="1">
    <citation type="submission" date="2021-06" db="EMBL/GenBank/DDBJ databases">
        <title>Comparative genomics, transcriptomics and evolutionary studies reveal genomic signatures of adaptation to plant cell wall in hemibiotrophic fungi.</title>
        <authorList>
            <consortium name="DOE Joint Genome Institute"/>
            <person name="Baroncelli R."/>
            <person name="Diaz J.F."/>
            <person name="Benocci T."/>
            <person name="Peng M."/>
            <person name="Battaglia E."/>
            <person name="Haridas S."/>
            <person name="Andreopoulos W."/>
            <person name="Labutti K."/>
            <person name="Pangilinan J."/>
            <person name="Floch G.L."/>
            <person name="Makela M.R."/>
            <person name="Henrissat B."/>
            <person name="Grigoriev I.V."/>
            <person name="Crouch J.A."/>
            <person name="De Vries R.P."/>
            <person name="Sukno S.A."/>
            <person name="Thon M.R."/>
        </authorList>
    </citation>
    <scope>NUCLEOTIDE SEQUENCE</scope>
    <source>
        <strain evidence="2">CBS 102054</strain>
    </source>
</reference>
<dbReference type="GeneID" id="85467697"/>
<dbReference type="EMBL" id="JAHMHQ010000010">
    <property type="protein sequence ID" value="KAK1636459.1"/>
    <property type="molecule type" value="Genomic_DNA"/>
</dbReference>